<dbReference type="EMBL" id="OCST01000001">
    <property type="protein sequence ID" value="SOE45895.1"/>
    <property type="molecule type" value="Genomic_DNA"/>
</dbReference>
<accession>A0A2C8Y6Z0</accession>
<evidence type="ECO:0000256" key="1">
    <source>
        <dbReference type="SAM" id="MobiDB-lite"/>
    </source>
</evidence>
<dbReference type="Proteomes" id="UP000219440">
    <property type="component" value="Unassembled WGS sequence"/>
</dbReference>
<keyword evidence="3" id="KW-1185">Reference proteome</keyword>
<evidence type="ECO:0000313" key="2">
    <source>
        <dbReference type="EMBL" id="SOE45895.1"/>
    </source>
</evidence>
<reference evidence="2 3" key="1">
    <citation type="submission" date="2017-09" db="EMBL/GenBank/DDBJ databases">
        <authorList>
            <person name="Ehlers B."/>
            <person name="Leendertz F.H."/>
        </authorList>
    </citation>
    <scope>NUCLEOTIDE SEQUENCE [LARGE SCALE GENOMIC DNA]</scope>
    <source>
        <strain evidence="2 3">CGMCC 1.05381</strain>
    </source>
</reference>
<dbReference type="AlphaFoldDB" id="A0A2C8Y6Z0"/>
<feature type="region of interest" description="Disordered" evidence="1">
    <location>
        <begin position="18"/>
        <end position="49"/>
    </location>
</feature>
<sequence length="49" mass="5984">MVQRRFSGVEERLMHWANRSMASGWPVDRHSEKLRDDEAQNREQDKREQ</sequence>
<protein>
    <submittedName>
        <fullName evidence="2">Uncharacterized protein</fullName>
    </submittedName>
</protein>
<feature type="compositionally biased region" description="Basic and acidic residues" evidence="1">
    <location>
        <begin position="27"/>
        <end position="49"/>
    </location>
</feature>
<organism evidence="2 3">
    <name type="scientific">Salinibacterium xinjiangense</name>
    <dbReference type="NCBI Taxonomy" id="386302"/>
    <lineage>
        <taxon>Bacteria</taxon>
        <taxon>Bacillati</taxon>
        <taxon>Actinomycetota</taxon>
        <taxon>Actinomycetes</taxon>
        <taxon>Micrococcales</taxon>
        <taxon>Microbacteriaceae</taxon>
        <taxon>Salinibacterium</taxon>
    </lineage>
</organism>
<proteinExistence type="predicted"/>
<gene>
    <name evidence="2" type="ORF">SAMN06296378_0113</name>
</gene>
<name>A0A2C8Y6Z0_9MICO</name>
<evidence type="ECO:0000313" key="3">
    <source>
        <dbReference type="Proteomes" id="UP000219440"/>
    </source>
</evidence>